<keyword evidence="6" id="KW-0472">Membrane</keyword>
<dbReference type="Gene3D" id="3.30.565.10">
    <property type="entry name" value="Histidine kinase-like ATPase, C-terminal domain"/>
    <property type="match status" value="1"/>
</dbReference>
<dbReference type="EMBL" id="JAOQIO010000125">
    <property type="protein sequence ID" value="MCU6798303.1"/>
    <property type="molecule type" value="Genomic_DNA"/>
</dbReference>
<dbReference type="Gene3D" id="1.20.5.1930">
    <property type="match status" value="1"/>
</dbReference>
<feature type="transmembrane region" description="Helical" evidence="6">
    <location>
        <begin position="133"/>
        <end position="155"/>
    </location>
</feature>
<evidence type="ECO:0000256" key="6">
    <source>
        <dbReference type="SAM" id="Phobius"/>
    </source>
</evidence>
<dbReference type="RefSeq" id="WP_262689042.1">
    <property type="nucleotide sequence ID" value="NZ_JAOQIO010000125.1"/>
</dbReference>
<dbReference type="InterPro" id="IPR003594">
    <property type="entry name" value="HATPase_dom"/>
</dbReference>
<evidence type="ECO:0000256" key="2">
    <source>
        <dbReference type="ARBA" id="ARBA00012438"/>
    </source>
</evidence>
<dbReference type="SUPFAM" id="SSF55874">
    <property type="entry name" value="ATPase domain of HSP90 chaperone/DNA topoisomerase II/histidine kinase"/>
    <property type="match status" value="1"/>
</dbReference>
<dbReference type="PANTHER" id="PTHR24421">
    <property type="entry name" value="NITRATE/NITRITE SENSOR PROTEIN NARX-RELATED"/>
    <property type="match status" value="1"/>
</dbReference>
<keyword evidence="5" id="KW-0902">Two-component regulatory system</keyword>
<dbReference type="Pfam" id="PF02518">
    <property type="entry name" value="HATPase_c"/>
    <property type="match status" value="1"/>
</dbReference>
<evidence type="ECO:0000256" key="3">
    <source>
        <dbReference type="ARBA" id="ARBA00022679"/>
    </source>
</evidence>
<dbReference type="InterPro" id="IPR011712">
    <property type="entry name" value="Sig_transdc_His_kin_sub3_dim/P"/>
</dbReference>
<dbReference type="InterPro" id="IPR056374">
    <property type="entry name" value="DesK/YvfT_N"/>
</dbReference>
<evidence type="ECO:0000256" key="5">
    <source>
        <dbReference type="ARBA" id="ARBA00023012"/>
    </source>
</evidence>
<evidence type="ECO:0000256" key="4">
    <source>
        <dbReference type="ARBA" id="ARBA00022777"/>
    </source>
</evidence>
<evidence type="ECO:0000313" key="11">
    <source>
        <dbReference type="Proteomes" id="UP001652445"/>
    </source>
</evidence>
<dbReference type="Pfam" id="PF07730">
    <property type="entry name" value="HisKA_3"/>
    <property type="match status" value="1"/>
</dbReference>
<feature type="transmembrane region" description="Helical" evidence="6">
    <location>
        <begin position="72"/>
        <end position="95"/>
    </location>
</feature>
<dbReference type="InterPro" id="IPR050482">
    <property type="entry name" value="Sensor_HK_TwoCompSys"/>
</dbReference>
<protein>
    <recommendedName>
        <fullName evidence="2">histidine kinase</fullName>
        <ecNumber evidence="2">2.7.13.3</ecNumber>
    </recommendedName>
</protein>
<evidence type="ECO:0000259" key="9">
    <source>
        <dbReference type="Pfam" id="PF23540"/>
    </source>
</evidence>
<name>A0ABT2UUG5_9BACL</name>
<evidence type="ECO:0000259" key="7">
    <source>
        <dbReference type="Pfam" id="PF02518"/>
    </source>
</evidence>
<feature type="transmembrane region" description="Helical" evidence="6">
    <location>
        <begin position="41"/>
        <end position="60"/>
    </location>
</feature>
<dbReference type="Proteomes" id="UP001652445">
    <property type="component" value="Unassembled WGS sequence"/>
</dbReference>
<keyword evidence="11" id="KW-1185">Reference proteome</keyword>
<feature type="domain" description="Signal transduction histidine kinase subgroup 3 dimerisation and phosphoacceptor" evidence="8">
    <location>
        <begin position="179"/>
        <end position="241"/>
    </location>
</feature>
<dbReference type="InterPro" id="IPR036890">
    <property type="entry name" value="HATPase_C_sf"/>
</dbReference>
<organism evidence="10 11">
    <name type="scientific">Paenibacillus baimaensis</name>
    <dbReference type="NCBI Taxonomy" id="2982185"/>
    <lineage>
        <taxon>Bacteria</taxon>
        <taxon>Bacillati</taxon>
        <taxon>Bacillota</taxon>
        <taxon>Bacilli</taxon>
        <taxon>Bacillales</taxon>
        <taxon>Paenibacillaceae</taxon>
        <taxon>Paenibacillus</taxon>
    </lineage>
</organism>
<evidence type="ECO:0000256" key="1">
    <source>
        <dbReference type="ARBA" id="ARBA00000085"/>
    </source>
</evidence>
<dbReference type="CDD" id="cd16917">
    <property type="entry name" value="HATPase_UhpB-NarQ-NarX-like"/>
    <property type="match status" value="1"/>
</dbReference>
<dbReference type="Pfam" id="PF23540">
    <property type="entry name" value="DesK_N"/>
    <property type="match status" value="1"/>
</dbReference>
<comment type="caution">
    <text evidence="10">The sequence shown here is derived from an EMBL/GenBank/DDBJ whole genome shotgun (WGS) entry which is preliminary data.</text>
</comment>
<feature type="transmembrane region" description="Helical" evidence="6">
    <location>
        <begin position="12"/>
        <end position="34"/>
    </location>
</feature>
<keyword evidence="3" id="KW-0808">Transferase</keyword>
<dbReference type="PANTHER" id="PTHR24421:SF63">
    <property type="entry name" value="SENSOR HISTIDINE KINASE DESK"/>
    <property type="match status" value="1"/>
</dbReference>
<gene>
    <name evidence="10" type="ORF">OB236_39860</name>
</gene>
<feature type="domain" description="DesK/YvfT N-terminal" evidence="9">
    <location>
        <begin position="16"/>
        <end position="151"/>
    </location>
</feature>
<proteinExistence type="predicted"/>
<keyword evidence="6" id="KW-1133">Transmembrane helix</keyword>
<feature type="domain" description="Histidine kinase/HSP90-like ATPase" evidence="7">
    <location>
        <begin position="283"/>
        <end position="371"/>
    </location>
</feature>
<dbReference type="EC" id="2.7.13.3" evidence="2"/>
<evidence type="ECO:0000313" key="10">
    <source>
        <dbReference type="EMBL" id="MCU6798303.1"/>
    </source>
</evidence>
<feature type="transmembrane region" description="Helical" evidence="6">
    <location>
        <begin position="107"/>
        <end position="127"/>
    </location>
</feature>
<accession>A0ABT2UUG5</accession>
<keyword evidence="4 10" id="KW-0418">Kinase</keyword>
<dbReference type="GO" id="GO:0016301">
    <property type="term" value="F:kinase activity"/>
    <property type="evidence" value="ECO:0007669"/>
    <property type="project" value="UniProtKB-KW"/>
</dbReference>
<evidence type="ECO:0000259" key="8">
    <source>
        <dbReference type="Pfam" id="PF07730"/>
    </source>
</evidence>
<sequence>MTKPSSVLDRKIRGSLLFSFVWLIYLIIPINVLLHKSASEMWIGFSVLALFVLIYLLSYLDSSWRLLCAMSLFVIIGFFCLHYDQSFIFMGFYTAAIVGMLPTNKQFIGGMAAQLVLFAVVLFASGLELDESNLINFIPSMLVMTVMPIVMRGVFRSKELRSKLNMANDEIARLVKNEERQRISRDLHDTLGHTLSLIALKSELAEKMIRINPERAIQETKDIQTTARTALKQVRELVSDINAVTISEELAHAERILSAAGIDLHVHGKAEADEVPPLIQNILGMCLRELVTNVVKHSKAKQCFIECMAAMDPFTLTIRDDGVGTAYSASVKSQACAGLRGISERLELVEGKLQFHSAPGEGTRVILIVPKVVKNVKIRENQT</sequence>
<reference evidence="10 11" key="1">
    <citation type="submission" date="2022-09" db="EMBL/GenBank/DDBJ databases">
        <authorList>
            <person name="Han X.L."/>
            <person name="Wang Q."/>
            <person name="Lu T."/>
        </authorList>
    </citation>
    <scope>NUCLEOTIDE SEQUENCE [LARGE SCALE GENOMIC DNA]</scope>
    <source>
        <strain evidence="10 11">WQ 127069</strain>
    </source>
</reference>
<comment type="catalytic activity">
    <reaction evidence="1">
        <text>ATP + protein L-histidine = ADP + protein N-phospho-L-histidine.</text>
        <dbReference type="EC" id="2.7.13.3"/>
    </reaction>
</comment>
<keyword evidence="6" id="KW-0812">Transmembrane</keyword>